<feature type="active site" evidence="9">
    <location>
        <position position="143"/>
    </location>
</feature>
<dbReference type="NCBIfam" id="TIGR00747">
    <property type="entry name" value="fabH"/>
    <property type="match status" value="1"/>
</dbReference>
<evidence type="ECO:0000256" key="7">
    <source>
        <dbReference type="ARBA" id="ARBA00023268"/>
    </source>
</evidence>
<dbReference type="GO" id="GO:0006633">
    <property type="term" value="P:fatty acid biosynthetic process"/>
    <property type="evidence" value="ECO:0007669"/>
    <property type="project" value="UniProtKB-UniRule"/>
</dbReference>
<evidence type="ECO:0000256" key="1">
    <source>
        <dbReference type="ARBA" id="ARBA00008642"/>
    </source>
</evidence>
<dbReference type="Pfam" id="PF08545">
    <property type="entry name" value="ACP_syn_III"/>
    <property type="match status" value="1"/>
</dbReference>
<dbReference type="EC" id="2.3.1.180" evidence="9"/>
<dbReference type="PANTHER" id="PTHR43091">
    <property type="entry name" value="3-OXOACYL-[ACYL-CARRIER-PROTEIN] SYNTHASE"/>
    <property type="match status" value="1"/>
</dbReference>
<dbReference type="CDD" id="cd00830">
    <property type="entry name" value="KAS_III"/>
    <property type="match status" value="1"/>
</dbReference>
<keyword evidence="4 9" id="KW-0276">Fatty acid metabolism</keyword>
<accession>A0NI19</accession>
<evidence type="ECO:0000313" key="12">
    <source>
        <dbReference type="EMBL" id="EAV39872.1"/>
    </source>
</evidence>
<organism evidence="12 13">
    <name type="scientific">Oenococcus oeni ATCC BAA-1163</name>
    <dbReference type="NCBI Taxonomy" id="379360"/>
    <lineage>
        <taxon>Bacteria</taxon>
        <taxon>Bacillati</taxon>
        <taxon>Bacillota</taxon>
        <taxon>Bacilli</taxon>
        <taxon>Lactobacillales</taxon>
        <taxon>Lactobacillaceae</taxon>
        <taxon>Oenococcus</taxon>
    </lineage>
</organism>
<keyword evidence="9" id="KW-0963">Cytoplasm</keyword>
<feature type="domain" description="Beta-ketoacyl-[acyl-carrier-protein] synthase III N-terminal" evidence="11">
    <location>
        <begin position="137"/>
        <end position="213"/>
    </location>
</feature>
<dbReference type="NCBIfam" id="NF006829">
    <property type="entry name" value="PRK09352.1"/>
    <property type="match status" value="1"/>
</dbReference>
<dbReference type="GO" id="GO:0004315">
    <property type="term" value="F:3-oxoacyl-[acyl-carrier-protein] synthase activity"/>
    <property type="evidence" value="ECO:0007669"/>
    <property type="project" value="InterPro"/>
</dbReference>
<keyword evidence="2 9" id="KW-0444">Lipid biosynthesis</keyword>
<dbReference type="Gene3D" id="3.40.47.10">
    <property type="match status" value="1"/>
</dbReference>
<dbReference type="InterPro" id="IPR013751">
    <property type="entry name" value="ACP_syn_III_N"/>
</dbReference>
<keyword evidence="7 9" id="KW-0511">Multifunctional enzyme</keyword>
<dbReference type="UniPathway" id="UPA00094"/>
<protein>
    <recommendedName>
        <fullName evidence="9">Beta-ketoacyl-[acyl-carrier-protein] synthase III</fullName>
        <shortName evidence="9">Beta-ketoacyl-ACP synthase III</shortName>
        <shortName evidence="9">KAS III</shortName>
        <ecNumber evidence="9">2.3.1.180</ecNumber>
    </recommendedName>
    <alternativeName>
        <fullName evidence="9">3-oxoacyl-[acyl-carrier-protein] synthase 3</fullName>
    </alternativeName>
    <alternativeName>
        <fullName evidence="9">3-oxoacyl-[acyl-carrier-protein] synthase III</fullName>
    </alternativeName>
</protein>
<evidence type="ECO:0000256" key="9">
    <source>
        <dbReference type="HAMAP-Rule" id="MF_01815"/>
    </source>
</evidence>
<keyword evidence="6 9" id="KW-0275">Fatty acid biosynthesis</keyword>
<comment type="caution">
    <text evidence="12">The sequence shown here is derived from an EMBL/GenBank/DDBJ whole genome shotgun (WGS) entry which is preliminary data.</text>
</comment>
<dbReference type="GO" id="GO:0005737">
    <property type="term" value="C:cytoplasm"/>
    <property type="evidence" value="ECO:0007669"/>
    <property type="project" value="UniProtKB-SubCell"/>
</dbReference>
<proteinExistence type="inferred from homology"/>
<dbReference type="AlphaFoldDB" id="A0NI19"/>
<comment type="similarity">
    <text evidence="1 9">Belongs to the thiolase-like superfamily. FabH family.</text>
</comment>
<sequence length="354" mass="38423">MEWIPNKLTLLSIRCLIYRRFCKLQTRRVIPMRTIKIIQTASQLPEKIVSNDDLAGMMDTSDEWIRSRTGILKRHIAVDETTASLAASVLQKLLKESGISADQIDFVLVATMSPDSMAPSTAAQASALAGLSNAFAMDINVACSGFVYGLTLAHGLVNTLGSHYGVVIGAETLSKLVDWQERSTAVLFGDGAAGVLVEAVDEPERLLAADLKTFGKEAKSLTAGHLWSSTTWNQPEKGSRYFQMDGHAVYSFATRQVAASIKRTFEKISADIGDTDYFLLHQANQRIIDKVADLLKQPVDCFLSNLSKYGNTSAASIPLLLDEMVTGNIVKSGQLLTFSGFGAGLSVGSIVYKY</sequence>
<evidence type="ECO:0000259" key="11">
    <source>
        <dbReference type="Pfam" id="PF08545"/>
    </source>
</evidence>
<comment type="pathway">
    <text evidence="9">Lipid metabolism; fatty acid biosynthesis.</text>
</comment>
<evidence type="ECO:0000313" key="13">
    <source>
        <dbReference type="Proteomes" id="UP000003346"/>
    </source>
</evidence>
<keyword evidence="5 9" id="KW-0443">Lipid metabolism</keyword>
<evidence type="ECO:0000256" key="2">
    <source>
        <dbReference type="ARBA" id="ARBA00022516"/>
    </source>
</evidence>
<dbReference type="GO" id="GO:0033818">
    <property type="term" value="F:beta-ketoacyl-acyl-carrier-protein synthase III activity"/>
    <property type="evidence" value="ECO:0007669"/>
    <property type="project" value="UniProtKB-UniRule"/>
</dbReference>
<dbReference type="Proteomes" id="UP000003346">
    <property type="component" value="Unassembled WGS sequence"/>
</dbReference>
<evidence type="ECO:0000256" key="6">
    <source>
        <dbReference type="ARBA" id="ARBA00023160"/>
    </source>
</evidence>
<name>A0NI19_OENOE</name>
<feature type="active site" evidence="9">
    <location>
        <position position="311"/>
    </location>
</feature>
<evidence type="ECO:0000256" key="4">
    <source>
        <dbReference type="ARBA" id="ARBA00022832"/>
    </source>
</evidence>
<comment type="catalytic activity">
    <reaction evidence="9">
        <text>malonyl-[ACP] + acetyl-CoA + H(+) = 3-oxobutanoyl-[ACP] + CO2 + CoA</text>
        <dbReference type="Rhea" id="RHEA:12080"/>
        <dbReference type="Rhea" id="RHEA-COMP:9623"/>
        <dbReference type="Rhea" id="RHEA-COMP:9625"/>
        <dbReference type="ChEBI" id="CHEBI:15378"/>
        <dbReference type="ChEBI" id="CHEBI:16526"/>
        <dbReference type="ChEBI" id="CHEBI:57287"/>
        <dbReference type="ChEBI" id="CHEBI:57288"/>
        <dbReference type="ChEBI" id="CHEBI:78449"/>
        <dbReference type="ChEBI" id="CHEBI:78450"/>
        <dbReference type="EC" id="2.3.1.180"/>
    </reaction>
</comment>
<feature type="region of interest" description="ACP-binding" evidence="9">
    <location>
        <begin position="282"/>
        <end position="286"/>
    </location>
</feature>
<dbReference type="InterPro" id="IPR016039">
    <property type="entry name" value="Thiolase-like"/>
</dbReference>
<dbReference type="SUPFAM" id="SSF53901">
    <property type="entry name" value="Thiolase-like"/>
    <property type="match status" value="1"/>
</dbReference>
<comment type="function">
    <text evidence="9">Catalyzes the condensation reaction of fatty acid synthesis by the addition to an acyl acceptor of two carbons from malonyl-ACP. Catalyzes the first condensation reaction which initiates fatty acid synthesis and may therefore play a role in governing the total rate of fatty acid production. Possesses both acetoacetyl-ACP synthase and acetyl transacylase activities. Its substrate specificity determines the biosynthesis of branched-chain and/or straight-chain of fatty acids.</text>
</comment>
<keyword evidence="3 9" id="KW-0808">Transferase</keyword>
<feature type="domain" description="Beta-ketoacyl-[acyl-carrier-protein] synthase III C-terminal" evidence="10">
    <location>
        <begin position="270"/>
        <end position="354"/>
    </location>
</feature>
<evidence type="ECO:0000259" key="10">
    <source>
        <dbReference type="Pfam" id="PF08541"/>
    </source>
</evidence>
<reference evidence="12 13" key="1">
    <citation type="submission" date="2006-11" db="EMBL/GenBank/DDBJ databases">
        <authorList>
            <consortium name="Laboratoire de Microbiologie (Universite Bourgogne)"/>
            <consortium name="GENOME Express"/>
            <consortium name="UMR Oenologie Ampelologie (Universite Bordeaux 2)"/>
            <person name="Guzzo J."/>
        </authorList>
    </citation>
    <scope>NUCLEOTIDE SEQUENCE [LARGE SCALE GENOMIC DNA]</scope>
    <source>
        <strain evidence="12 13">ATCC BAA-1163</strain>
    </source>
</reference>
<dbReference type="PANTHER" id="PTHR43091:SF1">
    <property type="entry name" value="BETA-KETOACYL-[ACYL-CARRIER-PROTEIN] SYNTHASE III, CHLOROPLASTIC"/>
    <property type="match status" value="1"/>
</dbReference>
<dbReference type="InterPro" id="IPR004655">
    <property type="entry name" value="FabH"/>
</dbReference>
<dbReference type="Pfam" id="PF08541">
    <property type="entry name" value="ACP_syn_III_C"/>
    <property type="match status" value="1"/>
</dbReference>
<evidence type="ECO:0000256" key="8">
    <source>
        <dbReference type="ARBA" id="ARBA00023315"/>
    </source>
</evidence>
<dbReference type="HAMAP" id="MF_01815">
    <property type="entry name" value="FabH"/>
    <property type="match status" value="1"/>
</dbReference>
<keyword evidence="8 9" id="KW-0012">Acyltransferase</keyword>
<comment type="subunit">
    <text evidence="9">Homodimer.</text>
</comment>
<comment type="domain">
    <text evidence="9">The last Arg residue of the ACP-binding site is essential for the weak association between ACP/AcpP and FabH.</text>
</comment>
<evidence type="ECO:0000256" key="3">
    <source>
        <dbReference type="ARBA" id="ARBA00022679"/>
    </source>
</evidence>
<feature type="active site" evidence="9">
    <location>
        <position position="281"/>
    </location>
</feature>
<dbReference type="InterPro" id="IPR013747">
    <property type="entry name" value="ACP_syn_III_C"/>
</dbReference>
<dbReference type="EMBL" id="AAUV01000038">
    <property type="protein sequence ID" value="EAV39872.1"/>
    <property type="molecule type" value="Genomic_DNA"/>
</dbReference>
<gene>
    <name evidence="9 12" type="primary">fabH</name>
    <name evidence="12" type="ORF">OENOO_43022</name>
</gene>
<comment type="subcellular location">
    <subcellularLocation>
        <location evidence="9">Cytoplasm</location>
    </subcellularLocation>
</comment>
<dbReference type="HOGENOM" id="CLU_039592_4_1_9"/>
<evidence type="ECO:0000256" key="5">
    <source>
        <dbReference type="ARBA" id="ARBA00023098"/>
    </source>
</evidence>